<dbReference type="Gene3D" id="2.60.40.1120">
    <property type="entry name" value="Carboxypeptidase-like, regulatory domain"/>
    <property type="match status" value="1"/>
</dbReference>
<evidence type="ECO:0000313" key="10">
    <source>
        <dbReference type="Proteomes" id="UP000199321"/>
    </source>
</evidence>
<keyword evidence="9" id="KW-0675">Receptor</keyword>
<dbReference type="Gene3D" id="3.55.50.30">
    <property type="match status" value="1"/>
</dbReference>
<evidence type="ECO:0000259" key="6">
    <source>
        <dbReference type="Pfam" id="PF00593"/>
    </source>
</evidence>
<feature type="domain" description="TonB-dependent receptor-like beta-barrel" evidence="6">
    <location>
        <begin position="378"/>
        <end position="793"/>
    </location>
</feature>
<feature type="chain" id="PRO_5011472037" evidence="5">
    <location>
        <begin position="27"/>
        <end position="850"/>
    </location>
</feature>
<dbReference type="SUPFAM" id="SSF56935">
    <property type="entry name" value="Porins"/>
    <property type="match status" value="1"/>
</dbReference>
<feature type="signal peptide" evidence="5">
    <location>
        <begin position="1"/>
        <end position="26"/>
    </location>
</feature>
<proteinExistence type="inferred from homology"/>
<dbReference type="Pfam" id="PF07715">
    <property type="entry name" value="Plug"/>
    <property type="match status" value="1"/>
</dbReference>
<evidence type="ECO:0000313" key="9">
    <source>
        <dbReference type="EMBL" id="SDE30911.1"/>
    </source>
</evidence>
<comment type="similarity">
    <text evidence="4">Belongs to the TonB-dependent receptor family.</text>
</comment>
<gene>
    <name evidence="9" type="ORF">SAMN05421855_10133</name>
</gene>
<feature type="domain" description="TonB-dependent receptor plug" evidence="7">
    <location>
        <begin position="218"/>
        <end position="297"/>
    </location>
</feature>
<accession>A0A1G7BUV7</accession>
<sequence>MPTRASKCNLKLILLVCFFCCSSLIAQTTKKTTLLALIPTLETTYNIRFSFDSNALSEIEITTPPTQKTLAETLSHLNNTTPFTFTQIDERYITIVSKASLFFCGKITDAYNNATLEGATIEATLQRFSTVTNAEGIFFISKNEPQQITIRHLGYQTRTVPVSQLSTNCATITLTPVVSSLEQVLLHTYFTKGIRKQQNGAFKINTDNFGLLPGQVDGDVLQIAQAFPGVESVDETISNINIRGGTHAETNILWDDIKMYQSGHFFGLISAFNPDITKKVTVFKNGTHPRYGEGVSGVIDMRSENENTTAFSGGAGFNLINAHAFAEIPITSNFGIQVSGRRSINDFIESPVFGIYEDRIFQDSEITAIATDDNGTEVASEYDFTFYDFSTKLLWDISEKSNIRINFLTIDNELEFTETLNASASSETSNLQQRSLVGGLSWEYQWNSKVKTQLLGYASYYKLNAINEEIFTTQKLLQENEILETGVKVDATWNLSEKIEIQGGYHFSEVGIANTQDINLPRFRSYDKNVLQTHSAFGNLHFTPNNEKTSIHTGIRVNHFTELKTTLVEPRLSVHQSLGNGFAVEALGEFKSQSTTHRIDFESDFLGVEKRRWVLADNEGVPIIKSKQVSFGLVYNKSNWFVNLEGFYKFVEGITTANQGFQNQFQFTRSTGEYAAKGLEFVLNKKTKSYSTWLSYMLLKNDYSFDALSPSEFPNNLDIRHTATLANTLAFNKFKLALGINWHSGKPYTVPMTNEEIAITDGIPSIQYDLPNQERLSSYFRVNLSAEHIWNLSGKLDAKINFALLNVFNTKNTLNIRYAIDTDKNGTLRVNQIEEISLGLTPNFSAQLLF</sequence>
<evidence type="ECO:0000256" key="3">
    <source>
        <dbReference type="ARBA" id="ARBA00023237"/>
    </source>
</evidence>
<protein>
    <submittedName>
        <fullName evidence="9">TonB-dependent Receptor Plug Domain</fullName>
    </submittedName>
</protein>
<feature type="domain" description="Protein FecR C-terminal" evidence="8">
    <location>
        <begin position="31"/>
        <end position="95"/>
    </location>
</feature>
<evidence type="ECO:0000256" key="2">
    <source>
        <dbReference type="ARBA" id="ARBA00023136"/>
    </source>
</evidence>
<dbReference type="InterPro" id="IPR012910">
    <property type="entry name" value="Plug_dom"/>
</dbReference>
<evidence type="ECO:0000256" key="5">
    <source>
        <dbReference type="SAM" id="SignalP"/>
    </source>
</evidence>
<dbReference type="Gene3D" id="2.170.130.10">
    <property type="entry name" value="TonB-dependent receptor, plug domain"/>
    <property type="match status" value="1"/>
</dbReference>
<reference evidence="9 10" key="1">
    <citation type="submission" date="2016-10" db="EMBL/GenBank/DDBJ databases">
        <authorList>
            <person name="de Groot N.N."/>
        </authorList>
    </citation>
    <scope>NUCLEOTIDE SEQUENCE [LARGE SCALE GENOMIC DNA]</scope>
    <source>
        <strain evidence="9 10">DSM 16195</strain>
    </source>
</reference>
<dbReference type="Proteomes" id="UP000199321">
    <property type="component" value="Unassembled WGS sequence"/>
</dbReference>
<keyword evidence="10" id="KW-1185">Reference proteome</keyword>
<evidence type="ECO:0000259" key="8">
    <source>
        <dbReference type="Pfam" id="PF16344"/>
    </source>
</evidence>
<dbReference type="Gene3D" id="2.40.170.20">
    <property type="entry name" value="TonB-dependent receptor, beta-barrel domain"/>
    <property type="match status" value="1"/>
</dbReference>
<organism evidence="9 10">
    <name type="scientific">Ulvibacter litoralis</name>
    <dbReference type="NCBI Taxonomy" id="227084"/>
    <lineage>
        <taxon>Bacteria</taxon>
        <taxon>Pseudomonadati</taxon>
        <taxon>Bacteroidota</taxon>
        <taxon>Flavobacteriia</taxon>
        <taxon>Flavobacteriales</taxon>
        <taxon>Flavobacteriaceae</taxon>
        <taxon>Ulvibacter</taxon>
    </lineage>
</organism>
<dbReference type="Pfam" id="PF00593">
    <property type="entry name" value="TonB_dep_Rec_b-barrel"/>
    <property type="match status" value="1"/>
</dbReference>
<dbReference type="InterPro" id="IPR000531">
    <property type="entry name" value="Beta-barrel_TonB"/>
</dbReference>
<evidence type="ECO:0000256" key="4">
    <source>
        <dbReference type="RuleBase" id="RU003357"/>
    </source>
</evidence>
<keyword evidence="5" id="KW-0732">Signal</keyword>
<dbReference type="GO" id="GO:0009279">
    <property type="term" value="C:cell outer membrane"/>
    <property type="evidence" value="ECO:0007669"/>
    <property type="project" value="UniProtKB-SubCell"/>
</dbReference>
<dbReference type="InterPro" id="IPR036942">
    <property type="entry name" value="Beta-barrel_TonB_sf"/>
</dbReference>
<dbReference type="OrthoDB" id="9803050at2"/>
<dbReference type="InterPro" id="IPR008969">
    <property type="entry name" value="CarboxyPept-like_regulatory"/>
</dbReference>
<dbReference type="SUPFAM" id="SSF49464">
    <property type="entry name" value="Carboxypeptidase regulatory domain-like"/>
    <property type="match status" value="1"/>
</dbReference>
<evidence type="ECO:0000259" key="7">
    <source>
        <dbReference type="Pfam" id="PF07715"/>
    </source>
</evidence>
<dbReference type="Pfam" id="PF13715">
    <property type="entry name" value="CarbopepD_reg_2"/>
    <property type="match status" value="1"/>
</dbReference>
<keyword evidence="4" id="KW-0798">TonB box</keyword>
<comment type="subcellular location">
    <subcellularLocation>
        <location evidence="1 4">Cell outer membrane</location>
    </subcellularLocation>
</comment>
<evidence type="ECO:0000256" key="1">
    <source>
        <dbReference type="ARBA" id="ARBA00004442"/>
    </source>
</evidence>
<keyword evidence="2 4" id="KW-0472">Membrane</keyword>
<dbReference type="AlphaFoldDB" id="A0A1G7BUV7"/>
<dbReference type="InterPro" id="IPR037066">
    <property type="entry name" value="Plug_dom_sf"/>
</dbReference>
<dbReference type="EMBL" id="FNBA01000001">
    <property type="protein sequence ID" value="SDE30911.1"/>
    <property type="molecule type" value="Genomic_DNA"/>
</dbReference>
<dbReference type="InterPro" id="IPR032508">
    <property type="entry name" value="FecR_C"/>
</dbReference>
<dbReference type="STRING" id="227084.SAMN05421855_10133"/>
<dbReference type="Pfam" id="PF16344">
    <property type="entry name" value="FecR_C"/>
    <property type="match status" value="1"/>
</dbReference>
<keyword evidence="3" id="KW-0998">Cell outer membrane</keyword>
<name>A0A1G7BUV7_9FLAO</name>